<dbReference type="AlphaFoldDB" id="A0A7X5UWU1"/>
<keyword evidence="3" id="KW-1185">Reference proteome</keyword>
<protein>
    <recommendedName>
        <fullName evidence="1">DUF6438 domain-containing protein</fullName>
    </recommendedName>
</protein>
<gene>
    <name evidence="2" type="ORF">FHR20_000127</name>
</gene>
<sequence>MRRLLIMGLGTLALAGCVKPSGGPGGPVPIEGDSIRYETGACFGRCPIYAVTVRPDGTGMFEGKRFTAVTGEKAFRLSRAQYDAFAAKLAPYRPASGQVRYAPGEKNCEPAATDMPSVDITWTRAIGDSQGLYFYYGCRAEKNRALGQALGDAVEALPIQALIGERP</sequence>
<feature type="domain" description="DUF6438" evidence="1">
    <location>
        <begin position="34"/>
        <end position="146"/>
    </location>
</feature>
<comment type="caution">
    <text evidence="2">The sequence shown here is derived from an EMBL/GenBank/DDBJ whole genome shotgun (WGS) entry which is preliminary data.</text>
</comment>
<organism evidence="2 3">
    <name type="scientific">Sphingomonas leidyi</name>
    <dbReference type="NCBI Taxonomy" id="68569"/>
    <lineage>
        <taxon>Bacteria</taxon>
        <taxon>Pseudomonadati</taxon>
        <taxon>Pseudomonadota</taxon>
        <taxon>Alphaproteobacteria</taxon>
        <taxon>Sphingomonadales</taxon>
        <taxon>Sphingomonadaceae</taxon>
        <taxon>Sphingomonas</taxon>
    </lineage>
</organism>
<proteinExistence type="predicted"/>
<dbReference type="RefSeq" id="WP_167297780.1">
    <property type="nucleotide sequence ID" value="NZ_JAASQV010000001.1"/>
</dbReference>
<dbReference type="PROSITE" id="PS51257">
    <property type="entry name" value="PROKAR_LIPOPROTEIN"/>
    <property type="match status" value="1"/>
</dbReference>
<dbReference type="Pfam" id="PF20033">
    <property type="entry name" value="DUF6438"/>
    <property type="match status" value="1"/>
</dbReference>
<evidence type="ECO:0000313" key="3">
    <source>
        <dbReference type="Proteomes" id="UP000564677"/>
    </source>
</evidence>
<evidence type="ECO:0000259" key="1">
    <source>
        <dbReference type="Pfam" id="PF20033"/>
    </source>
</evidence>
<evidence type="ECO:0000313" key="2">
    <source>
        <dbReference type="EMBL" id="NIJ63196.1"/>
    </source>
</evidence>
<reference evidence="2 3" key="1">
    <citation type="submission" date="2020-03" db="EMBL/GenBank/DDBJ databases">
        <title>Genomic Encyclopedia of Type Strains, Phase IV (KMG-IV): sequencing the most valuable type-strain genomes for metagenomic binning, comparative biology and taxonomic classification.</title>
        <authorList>
            <person name="Goeker M."/>
        </authorList>
    </citation>
    <scope>NUCLEOTIDE SEQUENCE [LARGE SCALE GENOMIC DNA]</scope>
    <source>
        <strain evidence="2 3">DSM 4733</strain>
    </source>
</reference>
<dbReference type="EMBL" id="JAASQV010000001">
    <property type="protein sequence ID" value="NIJ63196.1"/>
    <property type="molecule type" value="Genomic_DNA"/>
</dbReference>
<dbReference type="InterPro" id="IPR045497">
    <property type="entry name" value="DUF6438"/>
</dbReference>
<name>A0A7X5UWU1_9SPHN</name>
<accession>A0A7X5UWU1</accession>
<dbReference type="Proteomes" id="UP000564677">
    <property type="component" value="Unassembled WGS sequence"/>
</dbReference>